<evidence type="ECO:0000256" key="1">
    <source>
        <dbReference type="ARBA" id="ARBA00004613"/>
    </source>
</evidence>
<evidence type="ECO:0000313" key="7">
    <source>
        <dbReference type="EMBL" id="CAK0905729.1"/>
    </source>
</evidence>
<gene>
    <name evidence="7" type="ORF">PCOR1329_LOCUS81320</name>
</gene>
<name>A0ABN9Y3T3_9DINO</name>
<dbReference type="Pfam" id="PF00089">
    <property type="entry name" value="Trypsin"/>
    <property type="match status" value="1"/>
</dbReference>
<dbReference type="PROSITE" id="PS00135">
    <property type="entry name" value="TRYPSIN_SER"/>
    <property type="match status" value="1"/>
</dbReference>
<organism evidence="7 8">
    <name type="scientific">Prorocentrum cordatum</name>
    <dbReference type="NCBI Taxonomy" id="2364126"/>
    <lineage>
        <taxon>Eukaryota</taxon>
        <taxon>Sar</taxon>
        <taxon>Alveolata</taxon>
        <taxon>Dinophyceae</taxon>
        <taxon>Prorocentrales</taxon>
        <taxon>Prorocentraceae</taxon>
        <taxon>Prorocentrum</taxon>
    </lineage>
</organism>
<keyword evidence="3" id="KW-0645">Protease</keyword>
<feature type="region of interest" description="Disordered" evidence="5">
    <location>
        <begin position="395"/>
        <end position="418"/>
    </location>
</feature>
<dbReference type="Proteomes" id="UP001189429">
    <property type="component" value="Unassembled WGS sequence"/>
</dbReference>
<dbReference type="PROSITE" id="PS50240">
    <property type="entry name" value="TRYPSIN_DOM"/>
    <property type="match status" value="1"/>
</dbReference>
<feature type="compositionally biased region" description="Pro residues" evidence="5">
    <location>
        <begin position="317"/>
        <end position="339"/>
    </location>
</feature>
<dbReference type="SMART" id="SM00020">
    <property type="entry name" value="Tryp_SPc"/>
    <property type="match status" value="1"/>
</dbReference>
<feature type="compositionally biased region" description="Pro residues" evidence="5">
    <location>
        <begin position="281"/>
        <end position="304"/>
    </location>
</feature>
<keyword evidence="8" id="KW-1185">Reference proteome</keyword>
<dbReference type="InterPro" id="IPR043504">
    <property type="entry name" value="Peptidase_S1_PA_chymotrypsin"/>
</dbReference>
<feature type="compositionally biased region" description="Pro residues" evidence="5">
    <location>
        <begin position="196"/>
        <end position="241"/>
    </location>
</feature>
<comment type="subcellular location">
    <subcellularLocation>
        <location evidence="1">Secreted</location>
    </subcellularLocation>
</comment>
<feature type="domain" description="Peptidase S1" evidence="6">
    <location>
        <begin position="1"/>
        <end position="190"/>
    </location>
</feature>
<keyword evidence="4" id="KW-0378">Hydrolase</keyword>
<protein>
    <recommendedName>
        <fullName evidence="6">Peptidase S1 domain-containing protein</fullName>
    </recommendedName>
</protein>
<evidence type="ECO:0000256" key="5">
    <source>
        <dbReference type="SAM" id="MobiDB-lite"/>
    </source>
</evidence>
<evidence type="ECO:0000259" key="6">
    <source>
        <dbReference type="PROSITE" id="PS50240"/>
    </source>
</evidence>
<dbReference type="SUPFAM" id="SSF50494">
    <property type="entry name" value="Trypsin-like serine proteases"/>
    <property type="match status" value="1"/>
</dbReference>
<dbReference type="PRINTS" id="PR01217">
    <property type="entry name" value="PRICHEXTENSN"/>
</dbReference>
<dbReference type="PANTHER" id="PTHR24264:SF65">
    <property type="entry name" value="SRCR DOMAIN-CONTAINING PROTEIN"/>
    <property type="match status" value="1"/>
</dbReference>
<reference evidence="7" key="1">
    <citation type="submission" date="2023-10" db="EMBL/GenBank/DDBJ databases">
        <authorList>
            <person name="Chen Y."/>
            <person name="Shah S."/>
            <person name="Dougan E. K."/>
            <person name="Thang M."/>
            <person name="Chan C."/>
        </authorList>
    </citation>
    <scope>NUCLEOTIDE SEQUENCE [LARGE SCALE GENOMIC DNA]</scope>
</reference>
<evidence type="ECO:0000256" key="2">
    <source>
        <dbReference type="ARBA" id="ARBA00022525"/>
    </source>
</evidence>
<feature type="compositionally biased region" description="Low complexity" evidence="5">
    <location>
        <begin position="305"/>
        <end position="316"/>
    </location>
</feature>
<keyword evidence="2" id="KW-0964">Secreted</keyword>
<dbReference type="InterPro" id="IPR001254">
    <property type="entry name" value="Trypsin_dom"/>
</dbReference>
<dbReference type="CDD" id="cd00190">
    <property type="entry name" value="Tryp_SPc"/>
    <property type="match status" value="1"/>
</dbReference>
<dbReference type="PANTHER" id="PTHR24264">
    <property type="entry name" value="TRYPSIN-RELATED"/>
    <property type="match status" value="1"/>
</dbReference>
<evidence type="ECO:0000256" key="4">
    <source>
        <dbReference type="ARBA" id="ARBA00022801"/>
    </source>
</evidence>
<comment type="caution">
    <text evidence="7">The sequence shown here is derived from an EMBL/GenBank/DDBJ whole genome shotgun (WGS) entry which is preliminary data.</text>
</comment>
<evidence type="ECO:0000313" key="8">
    <source>
        <dbReference type="Proteomes" id="UP001189429"/>
    </source>
</evidence>
<feature type="compositionally biased region" description="Polar residues" evidence="5">
    <location>
        <begin position="402"/>
        <end position="412"/>
    </location>
</feature>
<dbReference type="InterPro" id="IPR009003">
    <property type="entry name" value="Peptidase_S1_PA"/>
</dbReference>
<proteinExistence type="predicted"/>
<dbReference type="Gene3D" id="2.40.10.10">
    <property type="entry name" value="Trypsin-like serine proteases"/>
    <property type="match status" value="1"/>
</dbReference>
<dbReference type="EMBL" id="CAUYUJ010021601">
    <property type="protein sequence ID" value="CAK0905729.1"/>
    <property type="molecule type" value="Genomic_DNA"/>
</dbReference>
<dbReference type="InterPro" id="IPR050127">
    <property type="entry name" value="Serine_Proteases_S1"/>
</dbReference>
<feature type="region of interest" description="Disordered" evidence="5">
    <location>
        <begin position="191"/>
        <end position="369"/>
    </location>
</feature>
<sequence length="418" mass="42307">MGSSFVVVAGSHSQYSTDSAEEALAVKAVHSHPLYDASETSHDFALVELEDDAPLNDCIGVACLPTEDVAVGEECFITGWGTISSGGTSPDTMQEAEVTIYSNADCAAAYSDFGWAITDDMLCAHGTNEEGETTDACQGDSGGPLVCASSGDTYVLHGATSWGYGCAVSGYPGVWSRVNFVRDWIDEVMSATGAPTPAPTPAPTTAPTPPTLAPTPAPTTPTSAPTPAPTTPTAVPTPAPTAAPTLPVCYNGGGGGRRRRNCGPLCGGGGRRRRSCIVGPVPAPTMAPTPAPTAPTLAPTPAPTTPTSAPTLSPTAAPTPPTSAPTPAPTTPTAAPTPAPTSGCVDGGGGGRRRRSCGPLCGGRGRRRRSCSVRRLSDGQGLQADELDRIDELMVAPPSEVMPQTTGSSSSGVDIFYP</sequence>
<evidence type="ECO:0000256" key="3">
    <source>
        <dbReference type="ARBA" id="ARBA00022670"/>
    </source>
</evidence>
<accession>A0ABN9Y3T3</accession>
<dbReference type="InterPro" id="IPR033116">
    <property type="entry name" value="TRYPSIN_SER"/>
</dbReference>